<reference evidence="1" key="2">
    <citation type="journal article" date="2023" name="Microbiome">
        <title>Synthase-selected sorting approach identifies a beta-lactone synthase in a nudibranch symbiotic bacterium.</title>
        <authorList>
            <person name="Dzunkova M."/>
            <person name="La Clair J.J."/>
            <person name="Tyml T."/>
            <person name="Doud D."/>
            <person name="Schulz F."/>
            <person name="Piquer-Esteban S."/>
            <person name="Porcel Sanchis D."/>
            <person name="Osborn A."/>
            <person name="Robinson D."/>
            <person name="Louie K.B."/>
            <person name="Bowen B.P."/>
            <person name="Bowers R.M."/>
            <person name="Lee J."/>
            <person name="Arnau V."/>
            <person name="Diaz-Villanueva W."/>
            <person name="Stepanauskas R."/>
            <person name="Gosliner T."/>
            <person name="Date S.V."/>
            <person name="Northen T.R."/>
            <person name="Cheng J.F."/>
            <person name="Burkart M.D."/>
            <person name="Woyke T."/>
        </authorList>
    </citation>
    <scope>NUCLEOTIDE SEQUENCE</scope>
    <source>
        <strain evidence="1">Df01</strain>
    </source>
</reference>
<gene>
    <name evidence="1" type="ORF">NQX30_05595</name>
</gene>
<reference evidence="1" key="1">
    <citation type="submission" date="2022-08" db="EMBL/GenBank/DDBJ databases">
        <authorList>
            <person name="Dzunkova M."/>
            <person name="La Clair J."/>
            <person name="Tyml T."/>
            <person name="Doud D."/>
            <person name="Schulz F."/>
            <person name="Piquer S."/>
            <person name="Porcel Sanchis D."/>
            <person name="Osborn A."/>
            <person name="Robinson D."/>
            <person name="Louie K.B."/>
            <person name="Bowen B.P."/>
            <person name="Bowers R."/>
            <person name="Lee J."/>
            <person name="Arnau Llombart V."/>
            <person name="Diaz Villanueva W."/>
            <person name="Gosliner T."/>
            <person name="Northen T."/>
            <person name="Cheng J.-F."/>
            <person name="Burkart M.D."/>
            <person name="Woyke T."/>
        </authorList>
    </citation>
    <scope>NUCLEOTIDE SEQUENCE</scope>
    <source>
        <strain evidence="1">Df01</strain>
    </source>
</reference>
<comment type="caution">
    <text evidence="1">The sequence shown here is derived from an EMBL/GenBank/DDBJ whole genome shotgun (WGS) entry which is preliminary data.</text>
</comment>
<evidence type="ECO:0008006" key="3">
    <source>
        <dbReference type="Google" id="ProtNLM"/>
    </source>
</evidence>
<proteinExistence type="predicted"/>
<dbReference type="EMBL" id="JANQAO010000003">
    <property type="protein sequence ID" value="MDM5147840.1"/>
    <property type="molecule type" value="Genomic_DNA"/>
</dbReference>
<sequence>MDELIFRKEIMRTGTFSDSAGVTHTFNSDYLDQIQASYNPDDPAPVVLGHPTNNDAPAFGWVTKLSRTGDRLVATIRANSAEFMDWVRNGRYPKVSVSLHQRDSTSNPTPGKPNLRHLGFLGGASPAIPGLAPANLNAEDDYITVDLTDTETPINTVVADQFADQLAVINERKAELDSQAAAQAAREVEFAAKQNELDERDTAIREAARKEVVHKWITEGKLPPAFADKAQKIYAALQEPQSADFCEGLAADNFVALMDGMSKTGLFSVLEDTPPAPRMSADTAGKLIANYAAENNLSLSEAQQQLASERKIPGKIPGDMTHE</sequence>
<evidence type="ECO:0000313" key="2">
    <source>
        <dbReference type="Proteomes" id="UP001168167"/>
    </source>
</evidence>
<keyword evidence="2" id="KW-1185">Reference proteome</keyword>
<accession>A0ABT7QN48</accession>
<dbReference type="Proteomes" id="UP001168167">
    <property type="component" value="Unassembled WGS sequence"/>
</dbReference>
<protein>
    <recommendedName>
        <fullName evidence="3">Peptidase</fullName>
    </recommendedName>
</protein>
<organism evidence="1 2">
    <name type="scientific">Candidatus Doriopsillibacter californiensis</name>
    <dbReference type="NCBI Taxonomy" id="2970740"/>
    <lineage>
        <taxon>Bacteria</taxon>
        <taxon>Pseudomonadati</taxon>
        <taxon>Pseudomonadota</taxon>
        <taxon>Gammaproteobacteria</taxon>
        <taxon>Candidatus Tethybacterales</taxon>
        <taxon>Candidatus Persebacteraceae</taxon>
        <taxon>Candidatus Doriopsillibacter</taxon>
    </lineage>
</organism>
<evidence type="ECO:0000313" key="1">
    <source>
        <dbReference type="EMBL" id="MDM5147840.1"/>
    </source>
</evidence>
<name>A0ABT7QN48_9GAMM</name>